<dbReference type="InterPro" id="IPR012337">
    <property type="entry name" value="RNaseH-like_sf"/>
</dbReference>
<dbReference type="InterPro" id="IPR013520">
    <property type="entry name" value="Ribonucl_H"/>
</dbReference>
<feature type="transmembrane region" description="Helical" evidence="5">
    <location>
        <begin position="383"/>
        <end position="400"/>
    </location>
</feature>
<keyword evidence="1" id="KW-0540">Nuclease</keyword>
<sequence length="416" mass="46662">MVSYKKSASKLFGVHTFTIEPDKAVSDAPLSGTRRYTKCSVISIPQPNNRKPKLAIMSQKGIKLLEVSPRNYGKYAMLEPLVGCSSVSLSWCEKYSQFGDGNSYLDCKLCVDSKNNSAKTTIPRIVLDTETTGLDPIKDEIIQLSIIDGNGDTLLNEYYKPKKVTEWPEAQRVNGISPEDVANKKHIAEDFDKIQAILDAAGEVCAFNAEYDLAFLGELGFYLDESKVTDTMRQYGKIFYGKQFIKLTVAAAECDYYYNAHDSLADCKATLVVQNRVDEYLHVGNKSNVNEKQNNNAYEEEQNVNIHKEEQNVNIYEEELPSEHVPANQFVNKGQHRAKKVLTSKNYNFRSFVRTLITLVWIVITILCTLITVGLIAGSPKDPTMLIGATFTGTVSVVCYKKVKKLKQKKSSEPRN</sequence>
<gene>
    <name evidence="7" type="ORF">CYJ61_00900</name>
</gene>
<comment type="caution">
    <text evidence="7">The sequence shown here is derived from an EMBL/GenBank/DDBJ whole genome shotgun (WGS) entry which is preliminary data.</text>
</comment>
<keyword evidence="2" id="KW-0378">Hydrolase</keyword>
<protein>
    <submittedName>
        <fullName evidence="7">3'-5' exonuclease</fullName>
    </submittedName>
</protein>
<keyword evidence="5" id="KW-1133">Transmembrane helix</keyword>
<dbReference type="PANTHER" id="PTHR30231:SF4">
    <property type="entry name" value="PROTEIN NEN2"/>
    <property type="match status" value="1"/>
</dbReference>
<evidence type="ECO:0000256" key="2">
    <source>
        <dbReference type="ARBA" id="ARBA00022801"/>
    </source>
</evidence>
<evidence type="ECO:0000256" key="4">
    <source>
        <dbReference type="SAM" id="Coils"/>
    </source>
</evidence>
<evidence type="ECO:0000313" key="8">
    <source>
        <dbReference type="Proteomes" id="UP000234905"/>
    </source>
</evidence>
<dbReference type="Proteomes" id="UP000234905">
    <property type="component" value="Unassembled WGS sequence"/>
</dbReference>
<dbReference type="Pfam" id="PF00929">
    <property type="entry name" value="RNase_T"/>
    <property type="match status" value="1"/>
</dbReference>
<name>A0AAP8ISM8_GARVA</name>
<keyword evidence="5" id="KW-0472">Membrane</keyword>
<dbReference type="CDD" id="cd06127">
    <property type="entry name" value="DEDDh"/>
    <property type="match status" value="1"/>
</dbReference>
<proteinExistence type="predicted"/>
<keyword evidence="3 7" id="KW-0269">Exonuclease</keyword>
<dbReference type="GO" id="GO:0003676">
    <property type="term" value="F:nucleic acid binding"/>
    <property type="evidence" value="ECO:0007669"/>
    <property type="project" value="InterPro"/>
</dbReference>
<evidence type="ECO:0000259" key="6">
    <source>
        <dbReference type="SMART" id="SM00479"/>
    </source>
</evidence>
<keyword evidence="4" id="KW-0175">Coiled coil</keyword>
<dbReference type="PANTHER" id="PTHR30231">
    <property type="entry name" value="DNA POLYMERASE III SUBUNIT EPSILON"/>
    <property type="match status" value="1"/>
</dbReference>
<feature type="coiled-coil region" evidence="4">
    <location>
        <begin position="290"/>
        <end position="319"/>
    </location>
</feature>
<evidence type="ECO:0000256" key="5">
    <source>
        <dbReference type="SAM" id="Phobius"/>
    </source>
</evidence>
<reference evidence="7 8" key="1">
    <citation type="submission" date="2017-12" db="EMBL/GenBank/DDBJ databases">
        <title>Phylogenetic diversity of female urinary microbiome.</title>
        <authorList>
            <person name="Thomas-White K."/>
            <person name="Wolfe A.J."/>
        </authorList>
    </citation>
    <scope>NUCLEOTIDE SEQUENCE [LARGE SCALE GENOMIC DNA]</scope>
    <source>
        <strain evidence="7 8">UMB0682</strain>
    </source>
</reference>
<evidence type="ECO:0000256" key="3">
    <source>
        <dbReference type="ARBA" id="ARBA00022839"/>
    </source>
</evidence>
<dbReference type="SUPFAM" id="SSF53098">
    <property type="entry name" value="Ribonuclease H-like"/>
    <property type="match status" value="1"/>
</dbReference>
<dbReference type="SMART" id="SM00479">
    <property type="entry name" value="EXOIII"/>
    <property type="match status" value="1"/>
</dbReference>
<feature type="domain" description="Exonuclease" evidence="6">
    <location>
        <begin position="123"/>
        <end position="283"/>
    </location>
</feature>
<dbReference type="AlphaFoldDB" id="A0AAP8ISM8"/>
<evidence type="ECO:0000313" key="7">
    <source>
        <dbReference type="EMBL" id="PKZ59995.1"/>
    </source>
</evidence>
<keyword evidence="5" id="KW-0812">Transmembrane</keyword>
<dbReference type="InterPro" id="IPR036397">
    <property type="entry name" value="RNaseH_sf"/>
</dbReference>
<dbReference type="EMBL" id="PKJN01000001">
    <property type="protein sequence ID" value="PKZ59995.1"/>
    <property type="molecule type" value="Genomic_DNA"/>
</dbReference>
<evidence type="ECO:0000256" key="1">
    <source>
        <dbReference type="ARBA" id="ARBA00022722"/>
    </source>
</evidence>
<dbReference type="Gene3D" id="3.30.420.10">
    <property type="entry name" value="Ribonuclease H-like superfamily/Ribonuclease H"/>
    <property type="match status" value="1"/>
</dbReference>
<accession>A0AAP8ISM8</accession>
<organism evidence="7 8">
    <name type="scientific">Gardnerella vaginalis</name>
    <dbReference type="NCBI Taxonomy" id="2702"/>
    <lineage>
        <taxon>Bacteria</taxon>
        <taxon>Bacillati</taxon>
        <taxon>Actinomycetota</taxon>
        <taxon>Actinomycetes</taxon>
        <taxon>Bifidobacteriales</taxon>
        <taxon>Bifidobacteriaceae</taxon>
        <taxon>Gardnerella</taxon>
    </lineage>
</organism>
<dbReference type="GO" id="GO:0008408">
    <property type="term" value="F:3'-5' exonuclease activity"/>
    <property type="evidence" value="ECO:0007669"/>
    <property type="project" value="TreeGrafter"/>
</dbReference>
<feature type="transmembrane region" description="Helical" evidence="5">
    <location>
        <begin position="355"/>
        <end position="377"/>
    </location>
</feature>